<gene>
    <name evidence="2" type="ordered locus">LILAB_18925</name>
</gene>
<sequence length="41" mass="4771">MRWRRNDYHFSMEVTDSGYMGPTKLPSDVHGRSAMSRRLAA</sequence>
<protein>
    <submittedName>
        <fullName evidence="2">Uncharacterized protein</fullName>
    </submittedName>
</protein>
<dbReference type="HOGENOM" id="CLU_3273135_0_0_7"/>
<evidence type="ECO:0000313" key="2">
    <source>
        <dbReference type="EMBL" id="AEI65687.1"/>
    </source>
</evidence>
<evidence type="ECO:0000313" key="3">
    <source>
        <dbReference type="Proteomes" id="UP000000488"/>
    </source>
</evidence>
<dbReference type="Proteomes" id="UP000000488">
    <property type="component" value="Chromosome"/>
</dbReference>
<dbReference type="EMBL" id="CP002830">
    <property type="protein sequence ID" value="AEI65687.1"/>
    <property type="molecule type" value="Genomic_DNA"/>
</dbReference>
<feature type="region of interest" description="Disordered" evidence="1">
    <location>
        <begin position="21"/>
        <end position="41"/>
    </location>
</feature>
<proteinExistence type="predicted"/>
<dbReference type="AlphaFoldDB" id="F8C7T6"/>
<organism evidence="2 3">
    <name type="scientific">Myxococcus fulvus (strain ATCC BAA-855 / HW-1)</name>
    <dbReference type="NCBI Taxonomy" id="483219"/>
    <lineage>
        <taxon>Bacteria</taxon>
        <taxon>Pseudomonadati</taxon>
        <taxon>Myxococcota</taxon>
        <taxon>Myxococcia</taxon>
        <taxon>Myxococcales</taxon>
        <taxon>Cystobacterineae</taxon>
        <taxon>Myxococcaceae</taxon>
        <taxon>Myxococcus</taxon>
    </lineage>
</organism>
<dbReference type="KEGG" id="mfu:LILAB_18925"/>
<evidence type="ECO:0000256" key="1">
    <source>
        <dbReference type="SAM" id="MobiDB-lite"/>
    </source>
</evidence>
<reference evidence="2 3" key="1">
    <citation type="journal article" date="2011" name="J. Bacteriol.">
        <title>Genome sequence of the halotolerant marine bacterium Myxococcus fulvus HW-1.</title>
        <authorList>
            <person name="Li Z.F."/>
            <person name="Li X."/>
            <person name="Liu H."/>
            <person name="Liu X."/>
            <person name="Han K."/>
            <person name="Wu Z.H."/>
            <person name="Hu W."/>
            <person name="Li F.F."/>
            <person name="Li Y.Z."/>
        </authorList>
    </citation>
    <scope>NUCLEOTIDE SEQUENCE [LARGE SCALE GENOMIC DNA]</scope>
    <source>
        <strain evidence="3">ATCC BAA-855 / HW-1</strain>
    </source>
</reference>
<name>F8C7T6_MYXFH</name>
<accession>F8C7T6</accession>